<evidence type="ECO:0000313" key="2">
    <source>
        <dbReference type="Proteomes" id="UP001165205"/>
    </source>
</evidence>
<evidence type="ECO:0000313" key="1">
    <source>
        <dbReference type="EMBL" id="GMG29933.1"/>
    </source>
</evidence>
<gene>
    <name evidence="1" type="ORF">Aory04_000610000</name>
</gene>
<organism evidence="1 2">
    <name type="scientific">Aspergillus oryzae</name>
    <name type="common">Yellow koji mold</name>
    <dbReference type="NCBI Taxonomy" id="5062"/>
    <lineage>
        <taxon>Eukaryota</taxon>
        <taxon>Fungi</taxon>
        <taxon>Dikarya</taxon>
        <taxon>Ascomycota</taxon>
        <taxon>Pezizomycotina</taxon>
        <taxon>Eurotiomycetes</taxon>
        <taxon>Eurotiomycetidae</taxon>
        <taxon>Eurotiales</taxon>
        <taxon>Aspergillaceae</taxon>
        <taxon>Aspergillus</taxon>
        <taxon>Aspergillus subgen. Circumdati</taxon>
    </lineage>
</organism>
<reference evidence="1" key="1">
    <citation type="submission" date="2023-04" db="EMBL/GenBank/DDBJ databases">
        <title>Aspergillus oryzae NBRC 4228.</title>
        <authorList>
            <person name="Ichikawa N."/>
            <person name="Sato H."/>
            <person name="Tonouchi N."/>
        </authorList>
    </citation>
    <scope>NUCLEOTIDE SEQUENCE</scope>
    <source>
        <strain evidence="1">NBRC 4228</strain>
    </source>
</reference>
<dbReference type="EMBL" id="BSYA01000063">
    <property type="protein sequence ID" value="GMG29933.1"/>
    <property type="molecule type" value="Genomic_DNA"/>
</dbReference>
<comment type="caution">
    <text evidence="1">The sequence shown here is derived from an EMBL/GenBank/DDBJ whole genome shotgun (WGS) entry which is preliminary data.</text>
</comment>
<sequence>MVVLIVIARPMKAIDLGGIVGWFGGWGGQSWEAGEDLCVGLLDDGLGDGVFGPGEAEGLGEGRGSEVDVGGCLPACGADEGVGLDLGAGGEVDGFGSEVGDVVDVDLHFAFGDKVEEVGWGDHVVGQDGPEGVDDFAAEPGAVQEVADGAAAVGVAPDAGAEPGEEARGDELLEPFLQWGYVGRGHPDGAVAVVADDPVDVGAGGCGGVDGVPGRFGAAEDGDALVGLQDGVLVLGQVATVEERCIEGVLAGDSGHVGLGGDAGADDELFAHDGLLAVGVVDGQGPGPVGIMFRDAHARVQADELAELKVLDKALHVLLDHGARDMLAELDAERGVHGEVAELIGAQHVVGFEAGIQAVLGPDAADRGRALE</sequence>
<name>A0AAN4YNK8_ASPOZ</name>
<dbReference type="AlphaFoldDB" id="A0AAN4YNK8"/>
<dbReference type="Proteomes" id="UP001165205">
    <property type="component" value="Unassembled WGS sequence"/>
</dbReference>
<accession>A0AAN4YNK8</accession>
<protein>
    <submittedName>
        <fullName evidence="1">Unnamed protein product</fullName>
    </submittedName>
</protein>
<proteinExistence type="predicted"/>